<feature type="region of interest" description="Disordered" evidence="1">
    <location>
        <begin position="174"/>
        <end position="227"/>
    </location>
</feature>
<name>A0ABR6LML0_9ACTN</name>
<evidence type="ECO:0000256" key="1">
    <source>
        <dbReference type="SAM" id="MobiDB-lite"/>
    </source>
</evidence>
<protein>
    <submittedName>
        <fullName evidence="2">Uncharacterized protein</fullName>
    </submittedName>
</protein>
<evidence type="ECO:0000313" key="3">
    <source>
        <dbReference type="Proteomes" id="UP000530530"/>
    </source>
</evidence>
<dbReference type="Proteomes" id="UP000530530">
    <property type="component" value="Unassembled WGS sequence"/>
</dbReference>
<feature type="region of interest" description="Disordered" evidence="1">
    <location>
        <begin position="107"/>
        <end position="145"/>
    </location>
</feature>
<organism evidence="2 3">
    <name type="scientific">Streptomyces rapamycinicus</name>
    <dbReference type="NCBI Taxonomy" id="1226757"/>
    <lineage>
        <taxon>Bacteria</taxon>
        <taxon>Bacillati</taxon>
        <taxon>Actinomycetota</taxon>
        <taxon>Actinomycetes</taxon>
        <taxon>Kitasatosporales</taxon>
        <taxon>Streptomycetaceae</taxon>
        <taxon>Streptomyces</taxon>
        <taxon>Streptomyces violaceusniger group</taxon>
    </lineage>
</organism>
<comment type="caution">
    <text evidence="2">The sequence shown here is derived from an EMBL/GenBank/DDBJ whole genome shotgun (WGS) entry which is preliminary data.</text>
</comment>
<feature type="compositionally biased region" description="Basic and acidic residues" evidence="1">
    <location>
        <begin position="38"/>
        <end position="51"/>
    </location>
</feature>
<reference evidence="2 3" key="1">
    <citation type="submission" date="2020-08" db="EMBL/GenBank/DDBJ databases">
        <title>Sequencing the genomes of 1000 actinobacteria strains.</title>
        <authorList>
            <person name="Klenk H.-P."/>
        </authorList>
    </citation>
    <scope>NUCLEOTIDE SEQUENCE [LARGE SCALE GENOMIC DNA]</scope>
    <source>
        <strain evidence="2 3">DSM 41530</strain>
    </source>
</reference>
<keyword evidence="3" id="KW-1185">Reference proteome</keyword>
<dbReference type="EMBL" id="JACHNG010000001">
    <property type="protein sequence ID" value="MBB4783584.1"/>
    <property type="molecule type" value="Genomic_DNA"/>
</dbReference>
<gene>
    <name evidence="2" type="ORF">BJY27_004545</name>
</gene>
<sequence>MLWLGGHLADHAAQGAHQGSRAAFRDRDGQLPLTADGGDLRAGEPGADHQHPAGPGPQPVDQPGGVVRGPQHEDAVQSGLQLVRPRAGAHTGGDQQPVVLHRGAIGERHPLGRHVQRGRGDAQPPPRVDRAAPGEGRLVHRHQAEQDLLGQRRTVVRLVRLVRLVTDHGERAGGALLPERLGGPQPRQGGTHDDDVALAPEPLHGAVKRHRGHPPGPPSTCRPRPPR</sequence>
<evidence type="ECO:0000313" key="2">
    <source>
        <dbReference type="EMBL" id="MBB4783584.1"/>
    </source>
</evidence>
<feature type="region of interest" description="Disordered" evidence="1">
    <location>
        <begin position="13"/>
        <end position="77"/>
    </location>
</feature>
<proteinExistence type="predicted"/>
<accession>A0ABR6LML0</accession>